<evidence type="ECO:0000256" key="2">
    <source>
        <dbReference type="SAM" id="Phobius"/>
    </source>
</evidence>
<dbReference type="EMBL" id="JBFAKC010000016">
    <property type="protein sequence ID" value="MEV0711692.1"/>
    <property type="molecule type" value="Genomic_DNA"/>
</dbReference>
<proteinExistence type="predicted"/>
<feature type="region of interest" description="Disordered" evidence="1">
    <location>
        <begin position="51"/>
        <end position="81"/>
    </location>
</feature>
<gene>
    <name evidence="3" type="ORF">AB0I48_29460</name>
</gene>
<name>A0ABV3G1Z2_9NOCA</name>
<keyword evidence="4" id="KW-1185">Reference proteome</keyword>
<keyword evidence="2" id="KW-0812">Transmembrane</keyword>
<evidence type="ECO:0000313" key="4">
    <source>
        <dbReference type="Proteomes" id="UP001551695"/>
    </source>
</evidence>
<accession>A0ABV3G1Z2</accession>
<dbReference type="Proteomes" id="UP001551695">
    <property type="component" value="Unassembled WGS sequence"/>
</dbReference>
<comment type="caution">
    <text evidence="3">The sequence shown here is derived from an EMBL/GenBank/DDBJ whole genome shotgun (WGS) entry which is preliminary data.</text>
</comment>
<feature type="compositionally biased region" description="Low complexity" evidence="1">
    <location>
        <begin position="58"/>
        <end position="67"/>
    </location>
</feature>
<keyword evidence="2" id="KW-0472">Membrane</keyword>
<keyword evidence="2" id="KW-1133">Transmembrane helix</keyword>
<evidence type="ECO:0000256" key="1">
    <source>
        <dbReference type="SAM" id="MobiDB-lite"/>
    </source>
</evidence>
<sequence length="81" mass="8608">MNGDVVGAVVVIAGLAIQVVQAGIAGMQLRSTLRRDRGLVPTWQCVPPSEEFADPGYRAHAGGTAARRQARTGARDDDLRH</sequence>
<organism evidence="3 4">
    <name type="scientific">Nocardia aurea</name>
    <dbReference type="NCBI Taxonomy" id="2144174"/>
    <lineage>
        <taxon>Bacteria</taxon>
        <taxon>Bacillati</taxon>
        <taxon>Actinomycetota</taxon>
        <taxon>Actinomycetes</taxon>
        <taxon>Mycobacteriales</taxon>
        <taxon>Nocardiaceae</taxon>
        <taxon>Nocardia</taxon>
    </lineage>
</organism>
<protein>
    <submittedName>
        <fullName evidence="3">Uncharacterized protein</fullName>
    </submittedName>
</protein>
<feature type="transmembrane region" description="Helical" evidence="2">
    <location>
        <begin position="6"/>
        <end position="27"/>
    </location>
</feature>
<dbReference type="RefSeq" id="WP_157978773.1">
    <property type="nucleotide sequence ID" value="NZ_JBEXKW010000023.1"/>
</dbReference>
<evidence type="ECO:0000313" key="3">
    <source>
        <dbReference type="EMBL" id="MEV0711692.1"/>
    </source>
</evidence>
<reference evidence="3 4" key="1">
    <citation type="submission" date="2024-06" db="EMBL/GenBank/DDBJ databases">
        <title>The Natural Products Discovery Center: Release of the First 8490 Sequenced Strains for Exploring Actinobacteria Biosynthetic Diversity.</title>
        <authorList>
            <person name="Kalkreuter E."/>
            <person name="Kautsar S.A."/>
            <person name="Yang D."/>
            <person name="Bader C.D."/>
            <person name="Teijaro C.N."/>
            <person name="Fluegel L."/>
            <person name="Davis C.M."/>
            <person name="Simpson J.R."/>
            <person name="Lauterbach L."/>
            <person name="Steele A.D."/>
            <person name="Gui C."/>
            <person name="Meng S."/>
            <person name="Li G."/>
            <person name="Viehrig K."/>
            <person name="Ye F."/>
            <person name="Su P."/>
            <person name="Kiefer A.F."/>
            <person name="Nichols A."/>
            <person name="Cepeda A.J."/>
            <person name="Yan W."/>
            <person name="Fan B."/>
            <person name="Jiang Y."/>
            <person name="Adhikari A."/>
            <person name="Zheng C.-J."/>
            <person name="Schuster L."/>
            <person name="Cowan T.M."/>
            <person name="Smanski M.J."/>
            <person name="Chevrette M.G."/>
            <person name="De Carvalho L.P.S."/>
            <person name="Shen B."/>
        </authorList>
    </citation>
    <scope>NUCLEOTIDE SEQUENCE [LARGE SCALE GENOMIC DNA]</scope>
    <source>
        <strain evidence="3 4">NPDC050403</strain>
    </source>
</reference>